<dbReference type="GO" id="GO:0051301">
    <property type="term" value="P:cell division"/>
    <property type="evidence" value="ECO:0007669"/>
    <property type="project" value="InterPro"/>
</dbReference>
<dbReference type="GO" id="GO:0015648">
    <property type="term" value="F:lipid-linked peptidoglycan transporter activity"/>
    <property type="evidence" value="ECO:0007669"/>
    <property type="project" value="TreeGrafter"/>
</dbReference>
<dbReference type="AlphaFoldDB" id="A0AA35R955"/>
<keyword evidence="2" id="KW-0328">Glycosyltransferase</keyword>
<name>A0AA35R955_GEOBA</name>
<dbReference type="EC" id="2.4.99.28" evidence="10"/>
<feature type="transmembrane region" description="Helical" evidence="12">
    <location>
        <begin position="157"/>
        <end position="174"/>
    </location>
</feature>
<evidence type="ECO:0000256" key="2">
    <source>
        <dbReference type="ARBA" id="ARBA00022676"/>
    </source>
</evidence>
<evidence type="ECO:0000256" key="5">
    <source>
        <dbReference type="ARBA" id="ARBA00022960"/>
    </source>
</evidence>
<evidence type="ECO:0000313" key="13">
    <source>
        <dbReference type="EMBL" id="CAI8007139.1"/>
    </source>
</evidence>
<evidence type="ECO:0000256" key="1">
    <source>
        <dbReference type="ARBA" id="ARBA00004141"/>
    </source>
</evidence>
<keyword evidence="6" id="KW-0573">Peptidoglycan synthesis</keyword>
<dbReference type="InterPro" id="IPR001182">
    <property type="entry name" value="FtsW/RodA"/>
</dbReference>
<accession>A0AA35R955</accession>
<comment type="caution">
    <text evidence="13">The sequence shown here is derived from an EMBL/GenBank/DDBJ whole genome shotgun (WGS) entry which is preliminary data.</text>
</comment>
<evidence type="ECO:0000256" key="10">
    <source>
        <dbReference type="ARBA" id="ARBA00044770"/>
    </source>
</evidence>
<dbReference type="GO" id="GO:0005886">
    <property type="term" value="C:plasma membrane"/>
    <property type="evidence" value="ECO:0007669"/>
    <property type="project" value="TreeGrafter"/>
</dbReference>
<evidence type="ECO:0000313" key="14">
    <source>
        <dbReference type="Proteomes" id="UP001174909"/>
    </source>
</evidence>
<feature type="transmembrane region" description="Helical" evidence="12">
    <location>
        <begin position="327"/>
        <end position="351"/>
    </location>
</feature>
<keyword evidence="4 12" id="KW-0812">Transmembrane</keyword>
<dbReference type="GO" id="GO:0008360">
    <property type="term" value="P:regulation of cell shape"/>
    <property type="evidence" value="ECO:0007669"/>
    <property type="project" value="UniProtKB-KW"/>
</dbReference>
<reference evidence="13" key="1">
    <citation type="submission" date="2023-03" db="EMBL/GenBank/DDBJ databases">
        <authorList>
            <person name="Steffen K."/>
            <person name="Cardenas P."/>
        </authorList>
    </citation>
    <scope>NUCLEOTIDE SEQUENCE</scope>
</reference>
<protein>
    <recommendedName>
        <fullName evidence="10">peptidoglycan glycosyltransferase</fullName>
        <ecNumber evidence="10">2.4.99.28</ecNumber>
    </recommendedName>
    <alternativeName>
        <fullName evidence="9">Peptidoglycan polymerase</fullName>
    </alternativeName>
</protein>
<dbReference type="PANTHER" id="PTHR30474">
    <property type="entry name" value="CELL CYCLE PROTEIN"/>
    <property type="match status" value="1"/>
</dbReference>
<evidence type="ECO:0000256" key="12">
    <source>
        <dbReference type="SAM" id="Phobius"/>
    </source>
</evidence>
<evidence type="ECO:0000256" key="8">
    <source>
        <dbReference type="ARBA" id="ARBA00023136"/>
    </source>
</evidence>
<dbReference type="EMBL" id="CASHTH010000747">
    <property type="protein sequence ID" value="CAI8007139.1"/>
    <property type="molecule type" value="Genomic_DNA"/>
</dbReference>
<keyword evidence="7 12" id="KW-1133">Transmembrane helix</keyword>
<evidence type="ECO:0000256" key="9">
    <source>
        <dbReference type="ARBA" id="ARBA00032370"/>
    </source>
</evidence>
<gene>
    <name evidence="13" type="ORF">GBAR_LOCUS5062</name>
</gene>
<dbReference type="PANTHER" id="PTHR30474:SF2">
    <property type="entry name" value="PEPTIDOGLYCAN GLYCOSYLTRANSFERASE FTSW-RELATED"/>
    <property type="match status" value="1"/>
</dbReference>
<dbReference type="GO" id="GO:0008955">
    <property type="term" value="F:peptidoglycan glycosyltransferase activity"/>
    <property type="evidence" value="ECO:0007669"/>
    <property type="project" value="UniProtKB-EC"/>
</dbReference>
<evidence type="ECO:0000256" key="7">
    <source>
        <dbReference type="ARBA" id="ARBA00022989"/>
    </source>
</evidence>
<dbReference type="Proteomes" id="UP001174909">
    <property type="component" value="Unassembled WGS sequence"/>
</dbReference>
<feature type="transmembrane region" description="Helical" evidence="12">
    <location>
        <begin position="71"/>
        <end position="92"/>
    </location>
</feature>
<evidence type="ECO:0000256" key="4">
    <source>
        <dbReference type="ARBA" id="ARBA00022692"/>
    </source>
</evidence>
<feature type="transmembrane region" description="Helical" evidence="12">
    <location>
        <begin position="179"/>
        <end position="197"/>
    </location>
</feature>
<proteinExistence type="predicted"/>
<dbReference type="GO" id="GO:0032153">
    <property type="term" value="C:cell division site"/>
    <property type="evidence" value="ECO:0007669"/>
    <property type="project" value="TreeGrafter"/>
</dbReference>
<feature type="transmembrane region" description="Helical" evidence="12">
    <location>
        <begin position="40"/>
        <end position="59"/>
    </location>
</feature>
<dbReference type="Pfam" id="PF01098">
    <property type="entry name" value="FTSW_RODA_SPOVE"/>
    <property type="match status" value="1"/>
</dbReference>
<sequence length="356" mass="37246">MAPDLPLFLLTLGLLVFGLVMLYSASAIVADASDRSPSYFLGRQSVWAALGCLAMIAVARSDYRLLNRPAVVWAVYGAVIVSLFAALLSPSINGVHRWVQVAGFSLQPSEPARLGLVLALAHLLAIQRADSFRTLLLPLACTGFLASLIYLQPDLGTATLLVVVGAAVIFLGGARLRHLAVLTAVCVPLFVAGVLAADYRVARILTFLDPFRDPLGDGFQLSQSLIALGSGGVTGVGFAASRQKLLYLPEPHSDFVFSVVGEELGFIGAGLVVVFFLLFTIRGLVVSCRAPDRFGMLLGAGATLTIALQAFLNFSVATAILPTTGLPLPFVSAGGSALVTTLLAAGLVLSVSQRVP</sequence>
<comment type="subcellular location">
    <subcellularLocation>
        <location evidence="1">Membrane</location>
        <topology evidence="1">Multi-pass membrane protein</topology>
    </subcellularLocation>
</comment>
<keyword evidence="3" id="KW-0808">Transferase</keyword>
<keyword evidence="14" id="KW-1185">Reference proteome</keyword>
<comment type="catalytic activity">
    <reaction evidence="11">
        <text>[GlcNAc-(1-&gt;4)-Mur2Ac(oyl-L-Ala-gamma-D-Glu-L-Lys-D-Ala-D-Ala)](n)-di-trans,octa-cis-undecaprenyl diphosphate + beta-D-GlcNAc-(1-&gt;4)-Mur2Ac(oyl-L-Ala-gamma-D-Glu-L-Lys-D-Ala-D-Ala)-di-trans,octa-cis-undecaprenyl diphosphate = [GlcNAc-(1-&gt;4)-Mur2Ac(oyl-L-Ala-gamma-D-Glu-L-Lys-D-Ala-D-Ala)](n+1)-di-trans,octa-cis-undecaprenyl diphosphate + di-trans,octa-cis-undecaprenyl diphosphate + H(+)</text>
        <dbReference type="Rhea" id="RHEA:23708"/>
        <dbReference type="Rhea" id="RHEA-COMP:9602"/>
        <dbReference type="Rhea" id="RHEA-COMP:9603"/>
        <dbReference type="ChEBI" id="CHEBI:15378"/>
        <dbReference type="ChEBI" id="CHEBI:58405"/>
        <dbReference type="ChEBI" id="CHEBI:60033"/>
        <dbReference type="ChEBI" id="CHEBI:78435"/>
        <dbReference type="EC" id="2.4.99.28"/>
    </reaction>
</comment>
<keyword evidence="5" id="KW-0133">Cell shape</keyword>
<keyword evidence="8 12" id="KW-0472">Membrane</keyword>
<feature type="transmembrane region" description="Helical" evidence="12">
    <location>
        <begin position="297"/>
        <end position="321"/>
    </location>
</feature>
<evidence type="ECO:0000256" key="6">
    <source>
        <dbReference type="ARBA" id="ARBA00022984"/>
    </source>
</evidence>
<evidence type="ECO:0000256" key="11">
    <source>
        <dbReference type="ARBA" id="ARBA00049902"/>
    </source>
</evidence>
<feature type="transmembrane region" description="Helical" evidence="12">
    <location>
        <begin position="264"/>
        <end position="285"/>
    </location>
</feature>
<organism evidence="13 14">
    <name type="scientific">Geodia barretti</name>
    <name type="common">Barrett's horny sponge</name>
    <dbReference type="NCBI Taxonomy" id="519541"/>
    <lineage>
        <taxon>Eukaryota</taxon>
        <taxon>Metazoa</taxon>
        <taxon>Porifera</taxon>
        <taxon>Demospongiae</taxon>
        <taxon>Heteroscleromorpha</taxon>
        <taxon>Tetractinellida</taxon>
        <taxon>Astrophorina</taxon>
        <taxon>Geodiidae</taxon>
        <taxon>Geodia</taxon>
    </lineage>
</organism>
<evidence type="ECO:0000256" key="3">
    <source>
        <dbReference type="ARBA" id="ARBA00022679"/>
    </source>
</evidence>